<evidence type="ECO:0000256" key="3">
    <source>
        <dbReference type="ARBA" id="ARBA00022475"/>
    </source>
</evidence>
<dbReference type="CDD" id="cd06261">
    <property type="entry name" value="TM_PBP2"/>
    <property type="match status" value="1"/>
</dbReference>
<feature type="transmembrane region" description="Helical" evidence="7">
    <location>
        <begin position="127"/>
        <end position="147"/>
    </location>
</feature>
<protein>
    <submittedName>
        <fullName evidence="9">ABC transporter permease</fullName>
    </submittedName>
</protein>
<evidence type="ECO:0000256" key="4">
    <source>
        <dbReference type="ARBA" id="ARBA00022692"/>
    </source>
</evidence>
<feature type="domain" description="ABC transmembrane type-1" evidence="8">
    <location>
        <begin position="90"/>
        <end position="304"/>
    </location>
</feature>
<comment type="subcellular location">
    <subcellularLocation>
        <location evidence="1 7">Cell membrane</location>
        <topology evidence="1 7">Multi-pass membrane protein</topology>
    </subcellularLocation>
</comment>
<keyword evidence="2 7" id="KW-0813">Transport</keyword>
<evidence type="ECO:0000256" key="6">
    <source>
        <dbReference type="ARBA" id="ARBA00023136"/>
    </source>
</evidence>
<evidence type="ECO:0000313" key="9">
    <source>
        <dbReference type="EMBL" id="PWS37119.1"/>
    </source>
</evidence>
<evidence type="ECO:0000259" key="8">
    <source>
        <dbReference type="PROSITE" id="PS50928"/>
    </source>
</evidence>
<dbReference type="Proteomes" id="UP000245765">
    <property type="component" value="Unassembled WGS sequence"/>
</dbReference>
<organism evidence="9 10">
    <name type="scientific">Falsiroseomonas bella</name>
    <dbReference type="NCBI Taxonomy" id="2184016"/>
    <lineage>
        <taxon>Bacteria</taxon>
        <taxon>Pseudomonadati</taxon>
        <taxon>Pseudomonadota</taxon>
        <taxon>Alphaproteobacteria</taxon>
        <taxon>Acetobacterales</taxon>
        <taxon>Roseomonadaceae</taxon>
        <taxon>Falsiroseomonas</taxon>
    </lineage>
</organism>
<dbReference type="Gene3D" id="1.10.3720.10">
    <property type="entry name" value="MetI-like"/>
    <property type="match status" value="1"/>
</dbReference>
<proteinExistence type="inferred from homology"/>
<dbReference type="EMBL" id="QGNA01000002">
    <property type="protein sequence ID" value="PWS37119.1"/>
    <property type="molecule type" value="Genomic_DNA"/>
</dbReference>
<feature type="transmembrane region" description="Helical" evidence="7">
    <location>
        <begin position="90"/>
        <end position="115"/>
    </location>
</feature>
<evidence type="ECO:0000256" key="5">
    <source>
        <dbReference type="ARBA" id="ARBA00022989"/>
    </source>
</evidence>
<dbReference type="GO" id="GO:0005886">
    <property type="term" value="C:plasma membrane"/>
    <property type="evidence" value="ECO:0007669"/>
    <property type="project" value="UniProtKB-SubCell"/>
</dbReference>
<accession>A0A317FGP5</accession>
<dbReference type="Pfam" id="PF00528">
    <property type="entry name" value="BPD_transp_1"/>
    <property type="match status" value="1"/>
</dbReference>
<reference evidence="10" key="1">
    <citation type="submission" date="2018-05" db="EMBL/GenBank/DDBJ databases">
        <authorList>
            <person name="Du Z."/>
            <person name="Wang X."/>
        </authorList>
    </citation>
    <scope>NUCLEOTIDE SEQUENCE [LARGE SCALE GENOMIC DNA]</scope>
    <source>
        <strain evidence="10">CQN31</strain>
    </source>
</reference>
<keyword evidence="6 7" id="KW-0472">Membrane</keyword>
<evidence type="ECO:0000256" key="7">
    <source>
        <dbReference type="RuleBase" id="RU363032"/>
    </source>
</evidence>
<keyword evidence="3" id="KW-1003">Cell membrane</keyword>
<comment type="similarity">
    <text evidence="7">Belongs to the binding-protein-dependent transport system permease family.</text>
</comment>
<dbReference type="InterPro" id="IPR035906">
    <property type="entry name" value="MetI-like_sf"/>
</dbReference>
<keyword evidence="5 7" id="KW-1133">Transmembrane helix</keyword>
<keyword evidence="4 7" id="KW-0812">Transmembrane</keyword>
<dbReference type="SUPFAM" id="SSF161098">
    <property type="entry name" value="MetI-like"/>
    <property type="match status" value="1"/>
</dbReference>
<evidence type="ECO:0000256" key="1">
    <source>
        <dbReference type="ARBA" id="ARBA00004651"/>
    </source>
</evidence>
<feature type="transmembrane region" description="Helical" evidence="7">
    <location>
        <begin position="285"/>
        <end position="304"/>
    </location>
</feature>
<keyword evidence="10" id="KW-1185">Reference proteome</keyword>
<dbReference type="RefSeq" id="WP_109870229.1">
    <property type="nucleotide sequence ID" value="NZ_QGNA01000002.1"/>
</dbReference>
<name>A0A317FGP5_9PROT</name>
<dbReference type="GO" id="GO:0055085">
    <property type="term" value="P:transmembrane transport"/>
    <property type="evidence" value="ECO:0007669"/>
    <property type="project" value="InterPro"/>
</dbReference>
<comment type="caution">
    <text evidence="9">The sequence shown here is derived from an EMBL/GenBank/DDBJ whole genome shotgun (WGS) entry which is preliminary data.</text>
</comment>
<gene>
    <name evidence="9" type="ORF">DFH01_09610</name>
</gene>
<dbReference type="InterPro" id="IPR000515">
    <property type="entry name" value="MetI-like"/>
</dbReference>
<evidence type="ECO:0000256" key="2">
    <source>
        <dbReference type="ARBA" id="ARBA00022448"/>
    </source>
</evidence>
<dbReference type="InterPro" id="IPR051393">
    <property type="entry name" value="ABC_transporter_permease"/>
</dbReference>
<dbReference type="PANTHER" id="PTHR30193">
    <property type="entry name" value="ABC TRANSPORTER PERMEASE PROTEIN"/>
    <property type="match status" value="1"/>
</dbReference>
<sequence>MSGTRAELPPARIGAGGSTGWWGRKRTRQAAMILCFLLPSLAIFLLYRVIPLGWNAVLSFQSWSPMRPPRWVGLEHYEEMLFYDDVFWTALWNTLIWIGAAPLAIVLALGIALLVNSDLKGASVYRTIVFLSYPLMTVAVGIIWRWMYDERGGFINWALRELGLIDKPLGFLQSFDLAMPSVILTDIWQVIGFYMIILLTGLQQIPQHLYEAARVDGVPRHAVFLHITLPMLRPSLFLCAVIGLLNSFTSFDLVYVMTNGGPGHATELLVTYIYKLGFGQTKFDYAAAVTVVQFLLLLVLTFLANRLAGGNAGAVEKD</sequence>
<dbReference type="PANTHER" id="PTHR30193:SF37">
    <property type="entry name" value="INNER MEMBRANE ABC TRANSPORTER PERMEASE PROTEIN YCJO"/>
    <property type="match status" value="1"/>
</dbReference>
<dbReference type="AlphaFoldDB" id="A0A317FGP5"/>
<feature type="transmembrane region" description="Helical" evidence="7">
    <location>
        <begin position="177"/>
        <end position="202"/>
    </location>
</feature>
<dbReference type="OrthoDB" id="9805108at2"/>
<feature type="transmembrane region" description="Helical" evidence="7">
    <location>
        <begin position="30"/>
        <end position="50"/>
    </location>
</feature>
<evidence type="ECO:0000313" key="10">
    <source>
        <dbReference type="Proteomes" id="UP000245765"/>
    </source>
</evidence>
<dbReference type="PROSITE" id="PS50928">
    <property type="entry name" value="ABC_TM1"/>
    <property type="match status" value="1"/>
</dbReference>
<feature type="transmembrane region" description="Helical" evidence="7">
    <location>
        <begin position="223"/>
        <end position="245"/>
    </location>
</feature>